<evidence type="ECO:0000313" key="1">
    <source>
        <dbReference type="EMBL" id="KIJ46611.1"/>
    </source>
</evidence>
<evidence type="ECO:0000313" key="2">
    <source>
        <dbReference type="Proteomes" id="UP000054279"/>
    </source>
</evidence>
<dbReference type="InterPro" id="IPR036397">
    <property type="entry name" value="RNaseH_sf"/>
</dbReference>
<proteinExistence type="predicted"/>
<dbReference type="HOGENOM" id="CLU_005726_6_1_1"/>
<name>A0A0C9VHA9_SPHS4</name>
<dbReference type="Gene3D" id="3.30.420.10">
    <property type="entry name" value="Ribonuclease H-like superfamily/Ribonuclease H"/>
    <property type="match status" value="1"/>
</dbReference>
<dbReference type="AlphaFoldDB" id="A0A0C9VHA9"/>
<dbReference type="Proteomes" id="UP000054279">
    <property type="component" value="Unassembled WGS sequence"/>
</dbReference>
<gene>
    <name evidence="1" type="ORF">M422DRAFT_164849</name>
</gene>
<accession>A0A0C9VHA9</accession>
<protein>
    <submittedName>
        <fullName evidence="1">Unplaced genomic scaffold SPHSTscaffold_31, whole genome shotgun sequence</fullName>
    </submittedName>
</protein>
<sequence length="664" mass="76403">MKLRNSVELVILAAEPQDDLSDCFQEAPDPELTSEDIQLRSRAVEWINPLDDEEDEVEQQPIYQVVQRLIKDAQRFKSFSSLMHLHSVKAFLELREKYRLAPRIKNPAMRASQVIAKSIGKGPYFAKKLRSLTRYIGRFRTLPPPTAGKHNAHPSLLNNERIAQAVRRYLTVLADGEITPLKLLRQVNNVIIPALGLDLAGQKISESCARRWLVKLGYEMKEVKKGMYVDGHERADVLLGYLDFGSYFDLILISLRRIYKDKDLEPIEPTLAVGEKLHIPVFHDESICRSNDLRRRVWVREGRMPLRKKGEGRAIHISDFIVEQTGRIILNEEQRKLNEQLPVDQRLAVTDARKIIYPGKNSDGWWNMEKLIMKRTLPIFERLYPGAVGEFFFDQSSAHGAFAPDALNAKEMNVKPGGKQRMMHPTFIPMDNPNPALRGQPQSMSFPAELPPCHPHYEFRGKPKGMRQVIEERGLLDYLTSVNGGKVPPGECKFCKASREKQEQLMREAQAIVDEPDETREDIPQLGTSIACCMRRFLSEQEDFKAEKPLLQIVIEEAGHKCYFLPKFHCELNPIEMYWGWTKTRLRVAADGTFPTAKRLVPDILDSCPTKTIRAFFRKTWRYMDAYRKGLNAKEAEYAIKKYRSHRAIGRNVMMSLEIMHNPA</sequence>
<organism evidence="1 2">
    <name type="scientific">Sphaerobolus stellatus (strain SS14)</name>
    <dbReference type="NCBI Taxonomy" id="990650"/>
    <lineage>
        <taxon>Eukaryota</taxon>
        <taxon>Fungi</taxon>
        <taxon>Dikarya</taxon>
        <taxon>Basidiomycota</taxon>
        <taxon>Agaricomycotina</taxon>
        <taxon>Agaricomycetes</taxon>
        <taxon>Phallomycetidae</taxon>
        <taxon>Geastrales</taxon>
        <taxon>Sphaerobolaceae</taxon>
        <taxon>Sphaerobolus</taxon>
    </lineage>
</organism>
<dbReference type="PANTHER" id="PTHR35871">
    <property type="entry name" value="EXPRESSED PROTEIN"/>
    <property type="match status" value="1"/>
</dbReference>
<dbReference type="EMBL" id="KN837106">
    <property type="protein sequence ID" value="KIJ46611.1"/>
    <property type="molecule type" value="Genomic_DNA"/>
</dbReference>
<dbReference type="GO" id="GO:0003676">
    <property type="term" value="F:nucleic acid binding"/>
    <property type="evidence" value="ECO:0007669"/>
    <property type="project" value="InterPro"/>
</dbReference>
<dbReference type="OrthoDB" id="2449121at2759"/>
<keyword evidence="2" id="KW-1185">Reference proteome</keyword>
<reference evidence="1 2" key="1">
    <citation type="submission" date="2014-06" db="EMBL/GenBank/DDBJ databases">
        <title>Evolutionary Origins and Diversification of the Mycorrhizal Mutualists.</title>
        <authorList>
            <consortium name="DOE Joint Genome Institute"/>
            <consortium name="Mycorrhizal Genomics Consortium"/>
            <person name="Kohler A."/>
            <person name="Kuo A."/>
            <person name="Nagy L.G."/>
            <person name="Floudas D."/>
            <person name="Copeland A."/>
            <person name="Barry K.W."/>
            <person name="Cichocki N."/>
            <person name="Veneault-Fourrey C."/>
            <person name="LaButti K."/>
            <person name="Lindquist E.A."/>
            <person name="Lipzen A."/>
            <person name="Lundell T."/>
            <person name="Morin E."/>
            <person name="Murat C."/>
            <person name="Riley R."/>
            <person name="Ohm R."/>
            <person name="Sun H."/>
            <person name="Tunlid A."/>
            <person name="Henrissat B."/>
            <person name="Grigoriev I.V."/>
            <person name="Hibbett D.S."/>
            <person name="Martin F."/>
        </authorList>
    </citation>
    <scope>NUCLEOTIDE SEQUENCE [LARGE SCALE GENOMIC DNA]</scope>
    <source>
        <strain evidence="1 2">SS14</strain>
    </source>
</reference>
<dbReference type="PANTHER" id="PTHR35871:SF1">
    <property type="entry name" value="CXC1-LIKE CYSTEINE CLUSTER ASSOCIATED WITH KDZ TRANSPOSASES DOMAIN-CONTAINING PROTEIN"/>
    <property type="match status" value="1"/>
</dbReference>